<evidence type="ECO:0000313" key="5">
    <source>
        <dbReference type="Proteomes" id="UP001150941"/>
    </source>
</evidence>
<reference evidence="4" key="2">
    <citation type="journal article" date="2023" name="IMA Fungus">
        <title>Comparative genomic study of the Penicillium genus elucidates a diverse pangenome and 15 lateral gene transfer events.</title>
        <authorList>
            <person name="Petersen C."/>
            <person name="Sorensen T."/>
            <person name="Nielsen M.R."/>
            <person name="Sondergaard T.E."/>
            <person name="Sorensen J.L."/>
            <person name="Fitzpatrick D.A."/>
            <person name="Frisvad J.C."/>
            <person name="Nielsen K.L."/>
        </authorList>
    </citation>
    <scope>NUCLEOTIDE SEQUENCE</scope>
    <source>
        <strain evidence="4">IBT 19713</strain>
    </source>
</reference>
<name>A0A9W9TEZ6_9EURO</name>
<dbReference type="InterPro" id="IPR036291">
    <property type="entry name" value="NAD(P)-bd_dom_sf"/>
</dbReference>
<evidence type="ECO:0000256" key="2">
    <source>
        <dbReference type="ARBA" id="ARBA00023445"/>
    </source>
</evidence>
<reference evidence="4" key="1">
    <citation type="submission" date="2022-11" db="EMBL/GenBank/DDBJ databases">
        <authorList>
            <person name="Petersen C."/>
        </authorList>
    </citation>
    <scope>NUCLEOTIDE SEQUENCE</scope>
    <source>
        <strain evidence="4">IBT 19713</strain>
    </source>
</reference>
<dbReference type="RefSeq" id="XP_058327048.1">
    <property type="nucleotide sequence ID" value="XM_058478718.1"/>
</dbReference>
<dbReference type="Pfam" id="PF01073">
    <property type="entry name" value="3Beta_HSD"/>
    <property type="match status" value="1"/>
</dbReference>
<evidence type="ECO:0000259" key="3">
    <source>
        <dbReference type="Pfam" id="PF01073"/>
    </source>
</evidence>
<dbReference type="AlphaFoldDB" id="A0A9W9TEZ6"/>
<dbReference type="Gene3D" id="3.40.50.720">
    <property type="entry name" value="NAD(P)-binding Rossmann-like Domain"/>
    <property type="match status" value="1"/>
</dbReference>
<sequence>MIKARPQYAGQFDIVQIQDFENPGGLTEAVKGVDGIIHTASVSRPANRRLDQKLTVLSYTIAIDRQLKAASTNPSIRRIVITSSFASVVDINRKGPPYFTHTGKDWNPLTYEEAADPATTAVVAYRGSKKFAELEAWNYVKNNKPSFDLVALCPPMTFGPVVHSVANVDQLNKTDSMLWSVAAGKSPLPTVHVPFWIDVRDLAIAHVEALLREEAGGKRYIPASPHEFSYSQAADIIAASFSSLKEVVSKERQAIEDNHGVDGETAAKELEYGYHSFEDTVKDFVTRALGISK</sequence>
<comment type="similarity">
    <text evidence="2">Belongs to the NAD(P)-dependent epimerase/dehydratase family. Dihydroflavonol-4-reductase subfamily.</text>
</comment>
<evidence type="ECO:0000313" key="4">
    <source>
        <dbReference type="EMBL" id="KAJ5220218.1"/>
    </source>
</evidence>
<keyword evidence="5" id="KW-1185">Reference proteome</keyword>
<keyword evidence="1" id="KW-0560">Oxidoreductase</keyword>
<comment type="caution">
    <text evidence="4">The sequence shown here is derived from an EMBL/GenBank/DDBJ whole genome shotgun (WGS) entry which is preliminary data.</text>
</comment>
<proteinExistence type="inferred from homology"/>
<accession>A0A9W9TEZ6</accession>
<dbReference type="GeneID" id="83206021"/>
<dbReference type="Proteomes" id="UP001150941">
    <property type="component" value="Unassembled WGS sequence"/>
</dbReference>
<protein>
    <recommendedName>
        <fullName evidence="3">3-beta hydroxysteroid dehydrogenase/isomerase domain-containing protein</fullName>
    </recommendedName>
</protein>
<gene>
    <name evidence="4" type="ORF">N7468_009422</name>
</gene>
<organism evidence="4 5">
    <name type="scientific">Penicillium chermesinum</name>
    <dbReference type="NCBI Taxonomy" id="63820"/>
    <lineage>
        <taxon>Eukaryota</taxon>
        <taxon>Fungi</taxon>
        <taxon>Dikarya</taxon>
        <taxon>Ascomycota</taxon>
        <taxon>Pezizomycotina</taxon>
        <taxon>Eurotiomycetes</taxon>
        <taxon>Eurotiomycetidae</taxon>
        <taxon>Eurotiales</taxon>
        <taxon>Aspergillaceae</taxon>
        <taxon>Penicillium</taxon>
    </lineage>
</organism>
<evidence type="ECO:0000256" key="1">
    <source>
        <dbReference type="ARBA" id="ARBA00023002"/>
    </source>
</evidence>
<dbReference type="InterPro" id="IPR002225">
    <property type="entry name" value="3Beta_OHSteriod_DH/Estase"/>
</dbReference>
<dbReference type="PANTHER" id="PTHR10366">
    <property type="entry name" value="NAD DEPENDENT EPIMERASE/DEHYDRATASE"/>
    <property type="match status" value="1"/>
</dbReference>
<dbReference type="GO" id="GO:0006694">
    <property type="term" value="P:steroid biosynthetic process"/>
    <property type="evidence" value="ECO:0007669"/>
    <property type="project" value="InterPro"/>
</dbReference>
<dbReference type="InterPro" id="IPR050425">
    <property type="entry name" value="NAD(P)_dehydrat-like"/>
</dbReference>
<feature type="domain" description="3-beta hydroxysteroid dehydrogenase/isomerase" evidence="3">
    <location>
        <begin position="17"/>
        <end position="185"/>
    </location>
</feature>
<dbReference type="GO" id="GO:0016616">
    <property type="term" value="F:oxidoreductase activity, acting on the CH-OH group of donors, NAD or NADP as acceptor"/>
    <property type="evidence" value="ECO:0007669"/>
    <property type="project" value="InterPro"/>
</dbReference>
<dbReference type="OrthoDB" id="2735536at2759"/>
<dbReference type="PANTHER" id="PTHR10366:SF579">
    <property type="entry name" value="3-BETA HYDROXYSTEROID DEHYDROGENASE_ISOMERASE FAMILY PROTEIN (AFU_ORTHOLOGUE AFUA_3G02250)"/>
    <property type="match status" value="1"/>
</dbReference>
<dbReference type="SUPFAM" id="SSF51735">
    <property type="entry name" value="NAD(P)-binding Rossmann-fold domains"/>
    <property type="match status" value="1"/>
</dbReference>
<dbReference type="EMBL" id="JAPQKS010000007">
    <property type="protein sequence ID" value="KAJ5220218.1"/>
    <property type="molecule type" value="Genomic_DNA"/>
</dbReference>